<feature type="compositionally biased region" description="Basic and acidic residues" evidence="1">
    <location>
        <begin position="14"/>
        <end position="27"/>
    </location>
</feature>
<dbReference type="EMBL" id="JAMKFB020000011">
    <property type="protein sequence ID" value="KAL0180502.1"/>
    <property type="molecule type" value="Genomic_DNA"/>
</dbReference>
<sequence length="73" mass="8308">KSQTSGQSLKRHGRNESSLRSERETADKVVPPTDSSRKRKKDRDDPDAALCDEFVLVIRRRLMESAGRSHDLT</sequence>
<keyword evidence="3" id="KW-1185">Reference proteome</keyword>
<proteinExistence type="predicted"/>
<gene>
    <name evidence="2" type="ORF">M9458_022908</name>
</gene>
<protein>
    <submittedName>
        <fullName evidence="2">Uncharacterized protein</fullName>
    </submittedName>
</protein>
<evidence type="ECO:0000313" key="2">
    <source>
        <dbReference type="EMBL" id="KAL0180502.1"/>
    </source>
</evidence>
<feature type="non-terminal residue" evidence="2">
    <location>
        <position position="1"/>
    </location>
</feature>
<name>A0ABD0Q2S1_CIRMR</name>
<dbReference type="AlphaFoldDB" id="A0ABD0Q2S1"/>
<feature type="non-terminal residue" evidence="2">
    <location>
        <position position="73"/>
    </location>
</feature>
<evidence type="ECO:0000313" key="3">
    <source>
        <dbReference type="Proteomes" id="UP001529510"/>
    </source>
</evidence>
<accession>A0ABD0Q2S1</accession>
<organism evidence="2 3">
    <name type="scientific">Cirrhinus mrigala</name>
    <name type="common">Mrigala</name>
    <dbReference type="NCBI Taxonomy" id="683832"/>
    <lineage>
        <taxon>Eukaryota</taxon>
        <taxon>Metazoa</taxon>
        <taxon>Chordata</taxon>
        <taxon>Craniata</taxon>
        <taxon>Vertebrata</taxon>
        <taxon>Euteleostomi</taxon>
        <taxon>Actinopterygii</taxon>
        <taxon>Neopterygii</taxon>
        <taxon>Teleostei</taxon>
        <taxon>Ostariophysi</taxon>
        <taxon>Cypriniformes</taxon>
        <taxon>Cyprinidae</taxon>
        <taxon>Labeoninae</taxon>
        <taxon>Labeonini</taxon>
        <taxon>Cirrhinus</taxon>
    </lineage>
</organism>
<feature type="region of interest" description="Disordered" evidence="1">
    <location>
        <begin position="1"/>
        <end position="46"/>
    </location>
</feature>
<reference evidence="2 3" key="1">
    <citation type="submission" date="2024-05" db="EMBL/GenBank/DDBJ databases">
        <title>Genome sequencing and assembly of Indian major carp, Cirrhinus mrigala (Hamilton, 1822).</title>
        <authorList>
            <person name="Mohindra V."/>
            <person name="Chowdhury L.M."/>
            <person name="Lal K."/>
            <person name="Jena J.K."/>
        </authorList>
    </citation>
    <scope>NUCLEOTIDE SEQUENCE [LARGE SCALE GENOMIC DNA]</scope>
    <source>
        <strain evidence="2">CM1030</strain>
        <tissue evidence="2">Blood</tissue>
    </source>
</reference>
<dbReference type="Proteomes" id="UP001529510">
    <property type="component" value="Unassembled WGS sequence"/>
</dbReference>
<comment type="caution">
    <text evidence="2">The sequence shown here is derived from an EMBL/GenBank/DDBJ whole genome shotgun (WGS) entry which is preliminary data.</text>
</comment>
<evidence type="ECO:0000256" key="1">
    <source>
        <dbReference type="SAM" id="MobiDB-lite"/>
    </source>
</evidence>